<keyword evidence="1" id="KW-0732">Signal</keyword>
<dbReference type="RefSeq" id="WP_132446395.1">
    <property type="nucleotide sequence ID" value="NZ_JBHSWA010000003.1"/>
</dbReference>
<evidence type="ECO:0000313" key="3">
    <source>
        <dbReference type="Proteomes" id="UP001596403"/>
    </source>
</evidence>
<reference evidence="3" key="1">
    <citation type="journal article" date="2019" name="Int. J. Syst. Evol. Microbiol.">
        <title>The Global Catalogue of Microorganisms (GCM) 10K type strain sequencing project: providing services to taxonomists for standard genome sequencing and annotation.</title>
        <authorList>
            <consortium name="The Broad Institute Genomics Platform"/>
            <consortium name="The Broad Institute Genome Sequencing Center for Infectious Disease"/>
            <person name="Wu L."/>
            <person name="Ma J."/>
        </authorList>
    </citation>
    <scope>NUCLEOTIDE SEQUENCE [LARGE SCALE GENOMIC DNA]</scope>
    <source>
        <strain evidence="3">NBRC 111368</strain>
    </source>
</reference>
<feature type="chain" id="PRO_5045614591" evidence="1">
    <location>
        <begin position="26"/>
        <end position="175"/>
    </location>
</feature>
<feature type="signal peptide" evidence="1">
    <location>
        <begin position="1"/>
        <end position="25"/>
    </location>
</feature>
<comment type="caution">
    <text evidence="2">The sequence shown here is derived from an EMBL/GenBank/DDBJ whole genome shotgun (WGS) entry which is preliminary data.</text>
</comment>
<evidence type="ECO:0000256" key="1">
    <source>
        <dbReference type="SAM" id="SignalP"/>
    </source>
</evidence>
<proteinExistence type="predicted"/>
<sequence length="175" mass="18362">MYTNMKNIALAAGVSVIALSGSAFADEKIMVSAIDVESSVSASTEANAMDFYPDLEEDLRAEVAERVPMSSDAADPQIKIDIRKIALNGSTMLPDSKEFNQLEGVVDVTSPNGDNAGLSFPVMISAYAGDEIAAEGYVNVQPSEAEFYVAMVSTFADVVAEGLANVNTAGDPIDP</sequence>
<dbReference type="Proteomes" id="UP001596403">
    <property type="component" value="Unassembled WGS sequence"/>
</dbReference>
<dbReference type="EMBL" id="JBHSWA010000003">
    <property type="protein sequence ID" value="MFC6643468.1"/>
    <property type="molecule type" value="Genomic_DNA"/>
</dbReference>
<protein>
    <submittedName>
        <fullName evidence="2">Uncharacterized protein</fullName>
    </submittedName>
</protein>
<accession>A0ABW1Z3S3</accession>
<name>A0ABW1Z3S3_9RHOB</name>
<keyword evidence="3" id="KW-1185">Reference proteome</keyword>
<organism evidence="2 3">
    <name type="scientific">Sulfitobacter profundi</name>
    <dbReference type="NCBI Taxonomy" id="2679961"/>
    <lineage>
        <taxon>Bacteria</taxon>
        <taxon>Pseudomonadati</taxon>
        <taxon>Pseudomonadota</taxon>
        <taxon>Alphaproteobacteria</taxon>
        <taxon>Rhodobacterales</taxon>
        <taxon>Roseobacteraceae</taxon>
        <taxon>Sulfitobacter</taxon>
    </lineage>
</organism>
<gene>
    <name evidence="2" type="ORF">ACFQAU_18890</name>
</gene>
<evidence type="ECO:0000313" key="2">
    <source>
        <dbReference type="EMBL" id="MFC6643468.1"/>
    </source>
</evidence>